<keyword evidence="9" id="KW-1185">Reference proteome</keyword>
<dbReference type="SUPFAM" id="SSF58038">
    <property type="entry name" value="SNARE fusion complex"/>
    <property type="match status" value="1"/>
</dbReference>
<protein>
    <recommendedName>
        <fullName evidence="7">t-SNARE coiled-coil homology domain-containing protein</fullName>
    </recommendedName>
</protein>
<proteinExistence type="predicted"/>
<evidence type="ECO:0000313" key="8">
    <source>
        <dbReference type="EMBL" id="CAK8673688.1"/>
    </source>
</evidence>
<evidence type="ECO:0000256" key="2">
    <source>
        <dbReference type="ARBA" id="ARBA00022448"/>
    </source>
</evidence>
<accession>A0ABP0F1U1</accession>
<dbReference type="PANTHER" id="PTHR12791">
    <property type="entry name" value="GOLGI SNARE BET1-RELATED"/>
    <property type="match status" value="1"/>
</dbReference>
<dbReference type="CDD" id="cd15851">
    <property type="entry name" value="SNARE_Syntaxin6"/>
    <property type="match status" value="1"/>
</dbReference>
<evidence type="ECO:0000313" key="9">
    <source>
        <dbReference type="Proteomes" id="UP001642483"/>
    </source>
</evidence>
<dbReference type="Pfam" id="PF05739">
    <property type="entry name" value="SNARE"/>
    <property type="match status" value="1"/>
</dbReference>
<organism evidence="8 9">
    <name type="scientific">Clavelina lepadiformis</name>
    <name type="common">Light-bulb sea squirt</name>
    <name type="synonym">Ascidia lepadiformis</name>
    <dbReference type="NCBI Taxonomy" id="159417"/>
    <lineage>
        <taxon>Eukaryota</taxon>
        <taxon>Metazoa</taxon>
        <taxon>Chordata</taxon>
        <taxon>Tunicata</taxon>
        <taxon>Ascidiacea</taxon>
        <taxon>Aplousobranchia</taxon>
        <taxon>Clavelinidae</taxon>
        <taxon>Clavelina</taxon>
    </lineage>
</organism>
<name>A0ABP0F1U1_CLALP</name>
<evidence type="ECO:0000256" key="5">
    <source>
        <dbReference type="ARBA" id="ARBA00023136"/>
    </source>
</evidence>
<comment type="caution">
    <text evidence="8">The sequence shown here is derived from an EMBL/GenBank/DDBJ whole genome shotgun (WGS) entry which is preliminary data.</text>
</comment>
<gene>
    <name evidence="8" type="ORF">CVLEPA_LOCUS3452</name>
</gene>
<keyword evidence="2" id="KW-0813">Transport</keyword>
<comment type="subcellular location">
    <subcellularLocation>
        <location evidence="1">Membrane</location>
        <topology evidence="1">Single-pass membrane protein</topology>
    </subcellularLocation>
</comment>
<dbReference type="SMART" id="SM00397">
    <property type="entry name" value="t_SNARE"/>
    <property type="match status" value="1"/>
</dbReference>
<keyword evidence="5 6" id="KW-0472">Membrane</keyword>
<dbReference type="Gene3D" id="1.20.5.110">
    <property type="match status" value="1"/>
</dbReference>
<evidence type="ECO:0000256" key="4">
    <source>
        <dbReference type="ARBA" id="ARBA00022989"/>
    </source>
</evidence>
<reference evidence="8 9" key="1">
    <citation type="submission" date="2024-02" db="EMBL/GenBank/DDBJ databases">
        <authorList>
            <person name="Daric V."/>
            <person name="Darras S."/>
        </authorList>
    </citation>
    <scope>NUCLEOTIDE SEQUENCE [LARGE SCALE GENOMIC DNA]</scope>
</reference>
<evidence type="ECO:0000256" key="1">
    <source>
        <dbReference type="ARBA" id="ARBA00004167"/>
    </source>
</evidence>
<evidence type="ECO:0000256" key="6">
    <source>
        <dbReference type="SAM" id="Phobius"/>
    </source>
</evidence>
<keyword evidence="4 6" id="KW-1133">Transmembrane helix</keyword>
<dbReference type="PROSITE" id="PS50192">
    <property type="entry name" value="T_SNARE"/>
    <property type="match status" value="1"/>
</dbReference>
<dbReference type="EMBL" id="CAWYQH010000002">
    <property type="protein sequence ID" value="CAK8673688.1"/>
    <property type="molecule type" value="Genomic_DNA"/>
</dbReference>
<evidence type="ECO:0000259" key="7">
    <source>
        <dbReference type="PROSITE" id="PS50192"/>
    </source>
</evidence>
<sequence>MKDELNDPQNKAKADQALRKSLLQNGMTNKYKNGINQYSKLEIENENGGFIKDQQQQQRLIIEQQDDQLDLVADSVGILKNMSKSIGNELDEQAVMLDDMDTEMENTHNRMESLLKKMAKVTHLSNDKRQWCAIGILGSSIFVIFLLLVV</sequence>
<feature type="domain" description="T-SNARE coiled-coil homology" evidence="7">
    <location>
        <begin position="59"/>
        <end position="121"/>
    </location>
</feature>
<evidence type="ECO:0000256" key="3">
    <source>
        <dbReference type="ARBA" id="ARBA00022692"/>
    </source>
</evidence>
<dbReference type="Proteomes" id="UP001642483">
    <property type="component" value="Unassembled WGS sequence"/>
</dbReference>
<keyword evidence="3 6" id="KW-0812">Transmembrane</keyword>
<feature type="transmembrane region" description="Helical" evidence="6">
    <location>
        <begin position="131"/>
        <end position="149"/>
    </location>
</feature>
<dbReference type="InterPro" id="IPR000727">
    <property type="entry name" value="T_SNARE_dom"/>
</dbReference>